<proteinExistence type="predicted"/>
<feature type="compositionally biased region" description="Polar residues" evidence="1">
    <location>
        <begin position="85"/>
        <end position="99"/>
    </location>
</feature>
<feature type="region of interest" description="Disordered" evidence="1">
    <location>
        <begin position="57"/>
        <end position="100"/>
    </location>
</feature>
<sequence>MAFSTSELATLPPLRPVATPIPVRLPGIEHIHSLPDPRPSRTIPLYAPHASVPIPRKFSTSSSITNESRSPSPSLSSPSSSSSPTLVNPNHGLPSTQRGQPFMRLVPTDMAHAEAVVVVPPPGPESQKPLLLIGPALKFINHPQRRIARGARVYPYRREMSPYHARKASWASTDCSES</sequence>
<evidence type="ECO:0000313" key="2">
    <source>
        <dbReference type="EMBL" id="GAW08945.1"/>
    </source>
</evidence>
<feature type="compositionally biased region" description="Low complexity" evidence="1">
    <location>
        <begin position="59"/>
        <end position="84"/>
    </location>
</feature>
<evidence type="ECO:0000256" key="1">
    <source>
        <dbReference type="SAM" id="MobiDB-lite"/>
    </source>
</evidence>
<reference evidence="2 3" key="1">
    <citation type="submission" date="2016-08" db="EMBL/GenBank/DDBJ databases">
        <authorList>
            <consortium name="Lentinula edodes genome sequencing consortium"/>
            <person name="Sakamoto Y."/>
            <person name="Nakade K."/>
            <person name="Sato S."/>
            <person name="Yoshida Y."/>
            <person name="Miyazaki K."/>
            <person name="Natsume S."/>
            <person name="Konno N."/>
        </authorList>
    </citation>
    <scope>NUCLEOTIDE SEQUENCE [LARGE SCALE GENOMIC DNA]</scope>
    <source>
        <strain evidence="2 3">NBRC 111202</strain>
    </source>
</reference>
<name>A0A1Q3EP25_LENED</name>
<comment type="caution">
    <text evidence="2">The sequence shown here is derived from an EMBL/GenBank/DDBJ whole genome shotgun (WGS) entry which is preliminary data.</text>
</comment>
<evidence type="ECO:0000313" key="3">
    <source>
        <dbReference type="Proteomes" id="UP000188533"/>
    </source>
</evidence>
<dbReference type="Proteomes" id="UP000188533">
    <property type="component" value="Unassembled WGS sequence"/>
</dbReference>
<accession>A0A1Q3EP25</accession>
<dbReference type="AlphaFoldDB" id="A0A1Q3EP25"/>
<organism evidence="2 3">
    <name type="scientific">Lentinula edodes</name>
    <name type="common">Shiitake mushroom</name>
    <name type="synonym">Lentinus edodes</name>
    <dbReference type="NCBI Taxonomy" id="5353"/>
    <lineage>
        <taxon>Eukaryota</taxon>
        <taxon>Fungi</taxon>
        <taxon>Dikarya</taxon>
        <taxon>Basidiomycota</taxon>
        <taxon>Agaricomycotina</taxon>
        <taxon>Agaricomycetes</taxon>
        <taxon>Agaricomycetidae</taxon>
        <taxon>Agaricales</taxon>
        <taxon>Marasmiineae</taxon>
        <taxon>Omphalotaceae</taxon>
        <taxon>Lentinula</taxon>
    </lineage>
</organism>
<gene>
    <name evidence="2" type="ORF">LENED_011058</name>
</gene>
<protein>
    <submittedName>
        <fullName evidence="2">Uncharacterized protein</fullName>
    </submittedName>
</protein>
<dbReference type="EMBL" id="BDGU01000839">
    <property type="protein sequence ID" value="GAW08945.1"/>
    <property type="molecule type" value="Genomic_DNA"/>
</dbReference>
<keyword evidence="3" id="KW-1185">Reference proteome</keyword>
<reference evidence="2 3" key="2">
    <citation type="submission" date="2017-02" db="EMBL/GenBank/DDBJ databases">
        <title>A genome survey and senescence transcriptome analysis in Lentinula edodes.</title>
        <authorList>
            <person name="Sakamoto Y."/>
            <person name="Nakade K."/>
            <person name="Sato S."/>
            <person name="Yoshida Y."/>
            <person name="Miyazaki K."/>
            <person name="Natsume S."/>
            <person name="Konno N."/>
        </authorList>
    </citation>
    <scope>NUCLEOTIDE SEQUENCE [LARGE SCALE GENOMIC DNA]</scope>
    <source>
        <strain evidence="2 3">NBRC 111202</strain>
    </source>
</reference>